<reference evidence="4 5" key="1">
    <citation type="submission" date="2013-08" db="EMBL/GenBank/DDBJ databases">
        <authorList>
            <person name="Weinstock G."/>
            <person name="Sodergren E."/>
            <person name="Wylie T."/>
            <person name="Fulton L."/>
            <person name="Fulton R."/>
            <person name="Fronick C."/>
            <person name="O'Laughlin M."/>
            <person name="Godfrey J."/>
            <person name="Miner T."/>
            <person name="Herter B."/>
            <person name="Appelbaum E."/>
            <person name="Cordes M."/>
            <person name="Lek S."/>
            <person name="Wollam A."/>
            <person name="Pepin K.H."/>
            <person name="Palsikar V.B."/>
            <person name="Mitreva M."/>
            <person name="Wilson R.K."/>
        </authorList>
    </citation>
    <scope>NUCLEOTIDE SEQUENCE [LARGE SCALE GENOMIC DNA]</scope>
    <source>
        <strain evidence="4 5">ATCC 12856</strain>
    </source>
</reference>
<evidence type="ECO:0000313" key="4">
    <source>
        <dbReference type="EMBL" id="ERI08374.1"/>
    </source>
</evidence>
<dbReference type="SUPFAM" id="SSF54292">
    <property type="entry name" value="2Fe-2S ferredoxin-like"/>
    <property type="match status" value="1"/>
</dbReference>
<evidence type="ECO:0000313" key="5">
    <source>
        <dbReference type="Proteomes" id="UP000016511"/>
    </source>
</evidence>
<dbReference type="eggNOG" id="COG0633">
    <property type="taxonomic scope" value="Bacteria"/>
</dbReference>
<dbReference type="PANTHER" id="PTHR43644:SF1">
    <property type="entry name" value="NAD(P)H-FLAVIN REDUCTASE"/>
    <property type="match status" value="1"/>
</dbReference>
<dbReference type="InterPro" id="IPR036010">
    <property type="entry name" value="2Fe-2S_ferredoxin-like_sf"/>
</dbReference>
<protein>
    <submittedName>
        <fullName evidence="4">2Fe-2S iron-sulfur cluster binding domain protein</fullName>
    </submittedName>
</protein>
<sequence length="114" mass="12660">MMPKITFTPAMRHVEVRTGETILRAAAKARIVISQRCGGKGACTMCKVKVEPGSLVSPAQEKEKRMIGEVDLVCGMRLACQTKVQGKTQVQLQENRLAAVVHAQLEKQRQEREE</sequence>
<evidence type="ECO:0000256" key="2">
    <source>
        <dbReference type="ARBA" id="ARBA00022827"/>
    </source>
</evidence>
<dbReference type="Proteomes" id="UP000016511">
    <property type="component" value="Unassembled WGS sequence"/>
</dbReference>
<keyword evidence="5" id="KW-1185">Reference proteome</keyword>
<dbReference type="GeneID" id="92840063"/>
<evidence type="ECO:0000256" key="1">
    <source>
        <dbReference type="ARBA" id="ARBA00022630"/>
    </source>
</evidence>
<dbReference type="Pfam" id="PF00111">
    <property type="entry name" value="Fer2"/>
    <property type="match status" value="1"/>
</dbReference>
<dbReference type="CDD" id="cd00207">
    <property type="entry name" value="fer2"/>
    <property type="match status" value="1"/>
</dbReference>
<comment type="caution">
    <text evidence="4">The sequence shown here is derived from an EMBL/GenBank/DDBJ whole genome shotgun (WGS) entry which is preliminary data.</text>
</comment>
<gene>
    <name evidence="4" type="ORF">HMPREF0083_03656</name>
</gene>
<dbReference type="InterPro" id="IPR012675">
    <property type="entry name" value="Beta-grasp_dom_sf"/>
</dbReference>
<dbReference type="GO" id="GO:0051536">
    <property type="term" value="F:iron-sulfur cluster binding"/>
    <property type="evidence" value="ECO:0007669"/>
    <property type="project" value="InterPro"/>
</dbReference>
<dbReference type="Gene3D" id="3.10.20.30">
    <property type="match status" value="1"/>
</dbReference>
<dbReference type="EMBL" id="AWSJ01000217">
    <property type="protein sequence ID" value="ERI08374.1"/>
    <property type="molecule type" value="Genomic_DNA"/>
</dbReference>
<name>U1WIH8_ANEAE</name>
<proteinExistence type="predicted"/>
<dbReference type="RefSeq" id="WP_021622643.1">
    <property type="nucleotide sequence ID" value="NZ_KE952827.1"/>
</dbReference>
<keyword evidence="1" id="KW-0285">Flavoprotein</keyword>
<organism evidence="4 5">
    <name type="scientific">Aneurinibacillus aneurinilyticus ATCC 12856</name>
    <dbReference type="NCBI Taxonomy" id="649747"/>
    <lineage>
        <taxon>Bacteria</taxon>
        <taxon>Bacillati</taxon>
        <taxon>Bacillota</taxon>
        <taxon>Bacilli</taxon>
        <taxon>Bacillales</taxon>
        <taxon>Paenibacillaceae</taxon>
        <taxon>Aneurinibacillus group</taxon>
        <taxon>Aneurinibacillus</taxon>
    </lineage>
</organism>
<dbReference type="InterPro" id="IPR001041">
    <property type="entry name" value="2Fe-2S_ferredoxin-type"/>
</dbReference>
<evidence type="ECO:0000259" key="3">
    <source>
        <dbReference type="PROSITE" id="PS51085"/>
    </source>
</evidence>
<dbReference type="AlphaFoldDB" id="U1WIH8"/>
<dbReference type="PANTHER" id="PTHR43644">
    <property type="entry name" value="NA(+)-TRANSLOCATING NADH-QUINONE REDUCTASE SUBUNIT"/>
    <property type="match status" value="1"/>
</dbReference>
<dbReference type="PATRIC" id="fig|649747.3.peg.3317"/>
<keyword evidence="2" id="KW-0274">FAD</keyword>
<feature type="domain" description="2Fe-2S ferredoxin-type" evidence="3">
    <location>
        <begin position="3"/>
        <end position="96"/>
    </location>
</feature>
<dbReference type="PROSITE" id="PS51085">
    <property type="entry name" value="2FE2S_FER_2"/>
    <property type="match status" value="1"/>
</dbReference>
<accession>U1WIH8</accession>
<dbReference type="HOGENOM" id="CLU_082632_5_2_9"/>
<dbReference type="STRING" id="649747.HMPREF0083_03656"/>